<accession>A0A200PQ73</accession>
<evidence type="ECO:0000313" key="2">
    <source>
        <dbReference type="Proteomes" id="UP000195402"/>
    </source>
</evidence>
<comment type="caution">
    <text evidence="1">The sequence shown here is derived from an EMBL/GenBank/DDBJ whole genome shotgun (WGS) entry which is preliminary data.</text>
</comment>
<gene>
    <name evidence="1" type="ORF">BVC80_1183g26</name>
</gene>
<dbReference type="InParanoid" id="A0A200PQ73"/>
<reference evidence="1 2" key="1">
    <citation type="journal article" date="2017" name="Mol. Plant">
        <title>The Genome of Medicinal Plant Macleaya cordata Provides New Insights into Benzylisoquinoline Alkaloids Metabolism.</title>
        <authorList>
            <person name="Liu X."/>
            <person name="Liu Y."/>
            <person name="Huang P."/>
            <person name="Ma Y."/>
            <person name="Qing Z."/>
            <person name="Tang Q."/>
            <person name="Cao H."/>
            <person name="Cheng P."/>
            <person name="Zheng Y."/>
            <person name="Yuan Z."/>
            <person name="Zhou Y."/>
            <person name="Liu J."/>
            <person name="Tang Z."/>
            <person name="Zhuo Y."/>
            <person name="Zhang Y."/>
            <person name="Yu L."/>
            <person name="Huang J."/>
            <person name="Yang P."/>
            <person name="Peng Q."/>
            <person name="Zhang J."/>
            <person name="Jiang W."/>
            <person name="Zhang Z."/>
            <person name="Lin K."/>
            <person name="Ro D.K."/>
            <person name="Chen X."/>
            <person name="Xiong X."/>
            <person name="Shang Y."/>
            <person name="Huang S."/>
            <person name="Zeng J."/>
        </authorList>
    </citation>
    <scope>NUCLEOTIDE SEQUENCE [LARGE SCALE GENOMIC DNA]</scope>
    <source>
        <strain evidence="2">cv. BLH2017</strain>
        <tissue evidence="1">Root</tissue>
    </source>
</reference>
<name>A0A200PQ73_MACCD</name>
<keyword evidence="2" id="KW-1185">Reference proteome</keyword>
<dbReference type="Proteomes" id="UP000195402">
    <property type="component" value="Unassembled WGS sequence"/>
</dbReference>
<proteinExistence type="predicted"/>
<sequence>MNTMVFANNVEVESSRVLCTKLPHYKTVTADKLEVLNKSNAASCFLLGVKPRYKLTFNVHIYQLFCV</sequence>
<evidence type="ECO:0000313" key="1">
    <source>
        <dbReference type="EMBL" id="OVA00339.1"/>
    </source>
</evidence>
<dbReference type="AlphaFoldDB" id="A0A200PQ73"/>
<dbReference type="EMBL" id="MVGT01004338">
    <property type="protein sequence ID" value="OVA00339.1"/>
    <property type="molecule type" value="Genomic_DNA"/>
</dbReference>
<organism evidence="1 2">
    <name type="scientific">Macleaya cordata</name>
    <name type="common">Five-seeded plume-poppy</name>
    <name type="synonym">Bocconia cordata</name>
    <dbReference type="NCBI Taxonomy" id="56857"/>
    <lineage>
        <taxon>Eukaryota</taxon>
        <taxon>Viridiplantae</taxon>
        <taxon>Streptophyta</taxon>
        <taxon>Embryophyta</taxon>
        <taxon>Tracheophyta</taxon>
        <taxon>Spermatophyta</taxon>
        <taxon>Magnoliopsida</taxon>
        <taxon>Ranunculales</taxon>
        <taxon>Papaveraceae</taxon>
        <taxon>Papaveroideae</taxon>
        <taxon>Macleaya</taxon>
    </lineage>
</organism>
<protein>
    <submittedName>
        <fullName evidence="1">Uncharacterized protein</fullName>
    </submittedName>
</protein>